<sequence length="33" mass="3257">MATAVMPLPRIAATGMSGTGGRRATGSRPGTLL</sequence>
<protein>
    <submittedName>
        <fullName evidence="2">Uncharacterized protein</fullName>
    </submittedName>
</protein>
<evidence type="ECO:0000256" key="1">
    <source>
        <dbReference type="SAM" id="MobiDB-lite"/>
    </source>
</evidence>
<gene>
    <name evidence="2" type="ORF">JOF53_008463</name>
</gene>
<feature type="region of interest" description="Disordered" evidence="1">
    <location>
        <begin position="1"/>
        <end position="33"/>
    </location>
</feature>
<comment type="caution">
    <text evidence="2">The sequence shown here is derived from an EMBL/GenBank/DDBJ whole genome shotgun (WGS) entry which is preliminary data.</text>
</comment>
<proteinExistence type="predicted"/>
<reference evidence="2 3" key="1">
    <citation type="submission" date="2021-03" db="EMBL/GenBank/DDBJ databases">
        <title>Sequencing the genomes of 1000 actinobacteria strains.</title>
        <authorList>
            <person name="Klenk H.-P."/>
        </authorList>
    </citation>
    <scope>NUCLEOTIDE SEQUENCE [LARGE SCALE GENOMIC DNA]</scope>
    <source>
        <strain evidence="2 3">DSM 44580</strain>
    </source>
</reference>
<dbReference type="Proteomes" id="UP001519363">
    <property type="component" value="Unassembled WGS sequence"/>
</dbReference>
<evidence type="ECO:0000313" key="3">
    <source>
        <dbReference type="Proteomes" id="UP001519363"/>
    </source>
</evidence>
<dbReference type="EMBL" id="JAGIOO010000001">
    <property type="protein sequence ID" value="MBP2479591.1"/>
    <property type="molecule type" value="Genomic_DNA"/>
</dbReference>
<feature type="compositionally biased region" description="Low complexity" evidence="1">
    <location>
        <begin position="24"/>
        <end position="33"/>
    </location>
</feature>
<keyword evidence="3" id="KW-1185">Reference proteome</keyword>
<evidence type="ECO:0000313" key="2">
    <source>
        <dbReference type="EMBL" id="MBP2479591.1"/>
    </source>
</evidence>
<name>A0ABS5ASN6_9PSEU</name>
<accession>A0ABS5ASN6</accession>
<organism evidence="2 3">
    <name type="scientific">Crossiella equi</name>
    <dbReference type="NCBI Taxonomy" id="130796"/>
    <lineage>
        <taxon>Bacteria</taxon>
        <taxon>Bacillati</taxon>
        <taxon>Actinomycetota</taxon>
        <taxon>Actinomycetes</taxon>
        <taxon>Pseudonocardiales</taxon>
        <taxon>Pseudonocardiaceae</taxon>
        <taxon>Crossiella</taxon>
    </lineage>
</organism>